<evidence type="ECO:0000256" key="1">
    <source>
        <dbReference type="SAM" id="MobiDB-lite"/>
    </source>
</evidence>
<keyword evidence="3" id="KW-1185">Reference proteome</keyword>
<reference evidence="2 3" key="1">
    <citation type="submission" date="2021-01" db="EMBL/GenBank/DDBJ databases">
        <title>Whole genome shotgun sequence of Catellatospora chokoriensis NBRC 107358.</title>
        <authorList>
            <person name="Komaki H."/>
            <person name="Tamura T."/>
        </authorList>
    </citation>
    <scope>NUCLEOTIDE SEQUENCE [LARGE SCALE GENOMIC DNA]</scope>
    <source>
        <strain evidence="2 3">NBRC 107358</strain>
    </source>
</reference>
<evidence type="ECO:0000313" key="2">
    <source>
        <dbReference type="EMBL" id="GIF93889.1"/>
    </source>
</evidence>
<feature type="region of interest" description="Disordered" evidence="1">
    <location>
        <begin position="34"/>
        <end position="96"/>
    </location>
</feature>
<dbReference type="Proteomes" id="UP000619293">
    <property type="component" value="Unassembled WGS sequence"/>
</dbReference>
<name>A0A8J3KDC4_9ACTN</name>
<feature type="compositionally biased region" description="Polar residues" evidence="1">
    <location>
        <begin position="86"/>
        <end position="96"/>
    </location>
</feature>
<dbReference type="AlphaFoldDB" id="A0A8J3KDC4"/>
<sequence>MVRVTDMQEGRSYLSKAEAAGRIKDYYRIESSDVDPGGSAHWAGVYRTGQQRRRVEKQGRECRRSVRRGCKNVPDDEISSECDACPQSSAESRSSR</sequence>
<dbReference type="EMBL" id="BONG01000075">
    <property type="protein sequence ID" value="GIF93889.1"/>
    <property type="molecule type" value="Genomic_DNA"/>
</dbReference>
<proteinExistence type="predicted"/>
<protein>
    <submittedName>
        <fullName evidence="2">Uncharacterized protein</fullName>
    </submittedName>
</protein>
<comment type="caution">
    <text evidence="2">The sequence shown here is derived from an EMBL/GenBank/DDBJ whole genome shotgun (WGS) entry which is preliminary data.</text>
</comment>
<accession>A0A8J3KDC4</accession>
<evidence type="ECO:0000313" key="3">
    <source>
        <dbReference type="Proteomes" id="UP000619293"/>
    </source>
</evidence>
<gene>
    <name evidence="2" type="ORF">Cch02nite_73330</name>
</gene>
<organism evidence="2 3">
    <name type="scientific">Catellatospora chokoriensis</name>
    <dbReference type="NCBI Taxonomy" id="310353"/>
    <lineage>
        <taxon>Bacteria</taxon>
        <taxon>Bacillati</taxon>
        <taxon>Actinomycetota</taxon>
        <taxon>Actinomycetes</taxon>
        <taxon>Micromonosporales</taxon>
        <taxon>Micromonosporaceae</taxon>
        <taxon>Catellatospora</taxon>
    </lineage>
</organism>